<dbReference type="Gramene" id="evm.model.05.358">
    <property type="protein sequence ID" value="cds.evm.model.05.358"/>
    <property type="gene ID" value="evm.TU.05.358"/>
</dbReference>
<feature type="domain" description="Reverse transcriptase zinc-binding" evidence="1">
    <location>
        <begin position="107"/>
        <end position="192"/>
    </location>
</feature>
<reference evidence="2" key="1">
    <citation type="submission" date="2018-11" db="EMBL/GenBank/DDBJ databases">
        <authorList>
            <person name="Grassa J C."/>
        </authorList>
    </citation>
    <scope>NUCLEOTIDE SEQUENCE [LARGE SCALE GENOMIC DNA]</scope>
</reference>
<dbReference type="Proteomes" id="UP000596661">
    <property type="component" value="Chromosome 5"/>
</dbReference>
<sequence>MGRKEKILSKAGRATLIKSVGLAMPVYAMQSTKLSNRLCSRIDGMMRDFWWGFEKVSKLLTETGNWDIPKLNNLFTRETVAAILKGGNPSGQGKDHWIWTKEGNVRFSYKSAYLIQALQRYPHCEVAPSLWNKLWNSRILERHKVMWWSILSNVIPVRVVLLKRFHIEDSSCPICGVEEESIEHLFLHCNPAFHLVVWVFTTRLDFFDALCGEAVAVCLALDVAKDKGLQFILVESVSKIVINTLNSVDPQMRN</sequence>
<dbReference type="PANTHER" id="PTHR33116:SF86">
    <property type="entry name" value="REVERSE TRANSCRIPTASE DOMAIN-CONTAINING PROTEIN"/>
    <property type="match status" value="1"/>
</dbReference>
<dbReference type="InterPro" id="IPR026960">
    <property type="entry name" value="RVT-Znf"/>
</dbReference>
<proteinExistence type="predicted"/>
<dbReference type="PANTHER" id="PTHR33116">
    <property type="entry name" value="REVERSE TRANSCRIPTASE ZINC-BINDING DOMAIN-CONTAINING PROTEIN-RELATED-RELATED"/>
    <property type="match status" value="1"/>
</dbReference>
<evidence type="ECO:0000259" key="1">
    <source>
        <dbReference type="Pfam" id="PF13966"/>
    </source>
</evidence>
<name>A0A803PQ46_CANSA</name>
<dbReference type="EMBL" id="UZAU01000416">
    <property type="status" value="NOT_ANNOTATED_CDS"/>
    <property type="molecule type" value="Genomic_DNA"/>
</dbReference>
<evidence type="ECO:0000313" key="2">
    <source>
        <dbReference type="EnsemblPlants" id="cds.evm.model.05.358"/>
    </source>
</evidence>
<keyword evidence="3" id="KW-1185">Reference proteome</keyword>
<protein>
    <recommendedName>
        <fullName evidence="1">Reverse transcriptase zinc-binding domain-containing protein</fullName>
    </recommendedName>
</protein>
<dbReference type="OMA" id="HIEDSSC"/>
<dbReference type="EnsemblPlants" id="evm.model.05.358">
    <property type="protein sequence ID" value="cds.evm.model.05.358"/>
    <property type="gene ID" value="evm.TU.05.358"/>
</dbReference>
<evidence type="ECO:0000313" key="3">
    <source>
        <dbReference type="Proteomes" id="UP000596661"/>
    </source>
</evidence>
<reference evidence="2" key="2">
    <citation type="submission" date="2021-03" db="UniProtKB">
        <authorList>
            <consortium name="EnsemblPlants"/>
        </authorList>
    </citation>
    <scope>IDENTIFICATION</scope>
</reference>
<dbReference type="AlphaFoldDB" id="A0A803PQ46"/>
<organism evidence="2 3">
    <name type="scientific">Cannabis sativa</name>
    <name type="common">Hemp</name>
    <name type="synonym">Marijuana</name>
    <dbReference type="NCBI Taxonomy" id="3483"/>
    <lineage>
        <taxon>Eukaryota</taxon>
        <taxon>Viridiplantae</taxon>
        <taxon>Streptophyta</taxon>
        <taxon>Embryophyta</taxon>
        <taxon>Tracheophyta</taxon>
        <taxon>Spermatophyta</taxon>
        <taxon>Magnoliopsida</taxon>
        <taxon>eudicotyledons</taxon>
        <taxon>Gunneridae</taxon>
        <taxon>Pentapetalae</taxon>
        <taxon>rosids</taxon>
        <taxon>fabids</taxon>
        <taxon>Rosales</taxon>
        <taxon>Cannabaceae</taxon>
        <taxon>Cannabis</taxon>
    </lineage>
</organism>
<dbReference type="Pfam" id="PF13966">
    <property type="entry name" value="zf-RVT"/>
    <property type="match status" value="1"/>
</dbReference>
<accession>A0A803PQ46</accession>